<dbReference type="InterPro" id="IPR036291">
    <property type="entry name" value="NAD(P)-bd_dom_sf"/>
</dbReference>
<dbReference type="GO" id="GO:0016616">
    <property type="term" value="F:oxidoreductase activity, acting on the CH-OH group of donors, NAD or NADP as acceptor"/>
    <property type="evidence" value="ECO:0007669"/>
    <property type="project" value="InterPro"/>
</dbReference>
<evidence type="ECO:0000313" key="3">
    <source>
        <dbReference type="Proteomes" id="UP000007721"/>
    </source>
</evidence>
<dbReference type="GO" id="GO:0016853">
    <property type="term" value="F:isomerase activity"/>
    <property type="evidence" value="ECO:0007669"/>
    <property type="project" value="UniProtKB-KW"/>
</dbReference>
<feature type="domain" description="3-beta hydroxysteroid dehydrogenase/isomerase" evidence="1">
    <location>
        <begin position="4"/>
        <end position="252"/>
    </location>
</feature>
<dbReference type="STRING" id="316067.Geob_3152"/>
<name>B9M440_GEODF</name>
<keyword evidence="3" id="KW-1185">Reference proteome</keyword>
<evidence type="ECO:0000313" key="2">
    <source>
        <dbReference type="EMBL" id="ACM21495.1"/>
    </source>
</evidence>
<keyword evidence="2" id="KW-0413">Isomerase</keyword>
<dbReference type="AlphaFoldDB" id="B9M440"/>
<dbReference type="KEGG" id="geo:Geob_3152"/>
<sequence>MKALVTGGGGFLGSAIVRLLMTRGDEVRSFSRSEYPELAQLGVEQVQGDLADQDCLMEAASGCDIIFHVAAQAGIWGDYAGYHRANVTGTENIIAACRENGIKHLVYTGSPSVIFDGRDVEGGDESLPYPVHFEANYPKTKALAEQMVLAANGPELATVSLRPHLIWGPGDNHLVPRIIARAKAGKLRRIGNRHCLVDTVYVDNAAQAHLLAADRLTHDSPIGGKSYFISNGQPIPLWEMVNAILDAAGLPPVTRTIPPQAAYAIGALCEQLWKFLPMKGEPPMTRFVAKELSTAHWFDISAARRDLGYQPEISIAEGLKRLKTWLSEREA</sequence>
<dbReference type="Gene3D" id="3.40.50.720">
    <property type="entry name" value="NAD(P)-binding Rossmann-like Domain"/>
    <property type="match status" value="1"/>
</dbReference>
<dbReference type="PANTHER" id="PTHR48079:SF6">
    <property type="entry name" value="NAD(P)-BINDING DOMAIN-CONTAINING PROTEIN-RELATED"/>
    <property type="match status" value="1"/>
</dbReference>
<accession>B9M440</accession>
<proteinExistence type="predicted"/>
<gene>
    <name evidence="2" type="ordered locus">Geob_3152</name>
</gene>
<dbReference type="HOGENOM" id="CLU_007383_6_1_7"/>
<dbReference type="RefSeq" id="WP_012648223.1">
    <property type="nucleotide sequence ID" value="NC_011979.1"/>
</dbReference>
<dbReference type="Proteomes" id="UP000007721">
    <property type="component" value="Chromosome"/>
</dbReference>
<dbReference type="SUPFAM" id="SSF51735">
    <property type="entry name" value="NAD(P)-binding Rossmann-fold domains"/>
    <property type="match status" value="1"/>
</dbReference>
<dbReference type="Pfam" id="PF01073">
    <property type="entry name" value="3Beta_HSD"/>
    <property type="match status" value="1"/>
</dbReference>
<dbReference type="eggNOG" id="COG0451">
    <property type="taxonomic scope" value="Bacteria"/>
</dbReference>
<dbReference type="GO" id="GO:0006694">
    <property type="term" value="P:steroid biosynthetic process"/>
    <property type="evidence" value="ECO:0007669"/>
    <property type="project" value="InterPro"/>
</dbReference>
<dbReference type="PANTHER" id="PTHR48079">
    <property type="entry name" value="PROTEIN YEEZ"/>
    <property type="match status" value="1"/>
</dbReference>
<reference evidence="2 3" key="1">
    <citation type="submission" date="2009-01" db="EMBL/GenBank/DDBJ databases">
        <title>Complete sequence of Geobacter sp. FRC-32.</title>
        <authorList>
            <consortium name="US DOE Joint Genome Institute"/>
            <person name="Lucas S."/>
            <person name="Copeland A."/>
            <person name="Lapidus A."/>
            <person name="Glavina del Rio T."/>
            <person name="Dalin E."/>
            <person name="Tice H."/>
            <person name="Bruce D."/>
            <person name="Goodwin L."/>
            <person name="Pitluck S."/>
            <person name="Saunders E."/>
            <person name="Brettin T."/>
            <person name="Detter J.C."/>
            <person name="Han C."/>
            <person name="Larimer F."/>
            <person name="Land M."/>
            <person name="Hauser L."/>
            <person name="Kyrpides N."/>
            <person name="Ovchinnikova G."/>
            <person name="Kostka J."/>
            <person name="Richardson P."/>
        </authorList>
    </citation>
    <scope>NUCLEOTIDE SEQUENCE [LARGE SCALE GENOMIC DNA]</scope>
    <source>
        <strain evidence="3">DSM 22248 / JCM 15807 / FRC-32</strain>
    </source>
</reference>
<dbReference type="InterPro" id="IPR002225">
    <property type="entry name" value="3Beta_OHSteriod_DH/Estase"/>
</dbReference>
<evidence type="ECO:0000259" key="1">
    <source>
        <dbReference type="Pfam" id="PF01073"/>
    </source>
</evidence>
<dbReference type="InterPro" id="IPR051783">
    <property type="entry name" value="NAD(P)-dependent_oxidoreduct"/>
</dbReference>
<dbReference type="GO" id="GO:0005737">
    <property type="term" value="C:cytoplasm"/>
    <property type="evidence" value="ECO:0007669"/>
    <property type="project" value="TreeGrafter"/>
</dbReference>
<organism evidence="2 3">
    <name type="scientific">Geotalea daltonii (strain DSM 22248 / JCM 15807 / FRC-32)</name>
    <name type="common">Geobacter daltonii</name>
    <dbReference type="NCBI Taxonomy" id="316067"/>
    <lineage>
        <taxon>Bacteria</taxon>
        <taxon>Pseudomonadati</taxon>
        <taxon>Thermodesulfobacteriota</taxon>
        <taxon>Desulfuromonadia</taxon>
        <taxon>Geobacterales</taxon>
        <taxon>Geobacteraceae</taxon>
        <taxon>Geotalea</taxon>
    </lineage>
</organism>
<dbReference type="GO" id="GO:0004029">
    <property type="term" value="F:aldehyde dehydrogenase (NAD+) activity"/>
    <property type="evidence" value="ECO:0007669"/>
    <property type="project" value="TreeGrafter"/>
</dbReference>
<dbReference type="EMBL" id="CP001390">
    <property type="protein sequence ID" value="ACM21495.1"/>
    <property type="molecule type" value="Genomic_DNA"/>
</dbReference>
<dbReference type="OrthoDB" id="9814124at2"/>
<protein>
    <submittedName>
        <fullName evidence="2">3-beta-hydroxysteroid dehydrogenase/isomerase family protein</fullName>
    </submittedName>
</protein>